<dbReference type="AlphaFoldDB" id="A0A351U142"/>
<dbReference type="PANTHER" id="PTHR12608:SF1">
    <property type="entry name" value="TRANSMEMBRANE PROTEIN 165"/>
    <property type="match status" value="1"/>
</dbReference>
<dbReference type="PANTHER" id="PTHR12608">
    <property type="entry name" value="TRANSMEMBRANE PROTEIN HTP-1 RELATED"/>
    <property type="match status" value="1"/>
</dbReference>
<dbReference type="EMBL" id="JAAYEE010000010">
    <property type="protein sequence ID" value="NLW33953.1"/>
    <property type="molecule type" value="Genomic_DNA"/>
</dbReference>
<reference evidence="7" key="2">
    <citation type="submission" date="2020-01" db="EMBL/GenBank/DDBJ databases">
        <authorList>
            <person name="Campanaro S."/>
        </authorList>
    </citation>
    <scope>NUCLEOTIDE SEQUENCE</scope>
    <source>
        <strain evidence="7">AS06rmzACSIP_7</strain>
    </source>
</reference>
<comment type="similarity">
    <text evidence="2 6">Belongs to the GDT1 family.</text>
</comment>
<reference evidence="7" key="1">
    <citation type="journal article" date="2020" name="Biotechnol. Biofuels">
        <title>New insights from the biogas microbiome by comprehensive genome-resolved metagenomics of nearly 1600 species originating from multiple anaerobic digesters.</title>
        <authorList>
            <person name="Campanaro S."/>
            <person name="Treu L."/>
            <person name="Rodriguez-R L.M."/>
            <person name="Kovalovszki A."/>
            <person name="Ziels R.M."/>
            <person name="Maus I."/>
            <person name="Zhu X."/>
            <person name="Kougias P.G."/>
            <person name="Basile A."/>
            <person name="Luo G."/>
            <person name="Schluter A."/>
            <person name="Konstantinidis K.T."/>
            <person name="Angelidaki I."/>
        </authorList>
    </citation>
    <scope>NUCLEOTIDE SEQUENCE</scope>
    <source>
        <strain evidence="7">AS06rmzACSIP_7</strain>
    </source>
</reference>
<keyword evidence="5 6" id="KW-0472">Membrane</keyword>
<comment type="subcellular location">
    <subcellularLocation>
        <location evidence="1 6">Membrane</location>
        <topology evidence="1 6">Multi-pass membrane protein</topology>
    </subcellularLocation>
</comment>
<evidence type="ECO:0000313" key="7">
    <source>
        <dbReference type="EMBL" id="NLW33953.1"/>
    </source>
</evidence>
<feature type="transmembrane region" description="Helical" evidence="6">
    <location>
        <begin position="133"/>
        <end position="156"/>
    </location>
</feature>
<gene>
    <name evidence="7" type="ORF">GXY80_00525</name>
</gene>
<accession>A0A351U142</accession>
<protein>
    <recommendedName>
        <fullName evidence="6">GDT1 family protein</fullName>
    </recommendedName>
</protein>
<keyword evidence="3 6" id="KW-0812">Transmembrane</keyword>
<evidence type="ECO:0000256" key="3">
    <source>
        <dbReference type="ARBA" id="ARBA00022692"/>
    </source>
</evidence>
<proteinExistence type="inferred from homology"/>
<sequence length="229" mass="25247">MVAYLASLAFVVLAEMGDKTQLLAMAFASRYRWQTVMWGVFAATLCNHFLAVIAGNYLTTFIPLHYIQIAAAASFILFGLWTLRGDTLDGEDKRFTFTPFWTVAVAFFIAEMGDKTQLATVALAARYQNVIGVWFGTTTGMLVADAIGIIIGIVLGKKIPERFIKWFAATIFIIFGILGLYGAVPRRYVTWPVVMGFVAILCLSVYGVLRMNSGGRKKAVETELDTEAP</sequence>
<dbReference type="InterPro" id="IPR001727">
    <property type="entry name" value="GDT1-like"/>
</dbReference>
<evidence type="ECO:0000256" key="1">
    <source>
        <dbReference type="ARBA" id="ARBA00004141"/>
    </source>
</evidence>
<dbReference type="Proteomes" id="UP000777265">
    <property type="component" value="Unassembled WGS sequence"/>
</dbReference>
<dbReference type="Pfam" id="PF01169">
    <property type="entry name" value="GDT1"/>
    <property type="match status" value="2"/>
</dbReference>
<evidence type="ECO:0000256" key="4">
    <source>
        <dbReference type="ARBA" id="ARBA00022989"/>
    </source>
</evidence>
<feature type="transmembrane region" description="Helical" evidence="6">
    <location>
        <begin position="35"/>
        <end position="58"/>
    </location>
</feature>
<comment type="caution">
    <text evidence="7">The sequence shown here is derived from an EMBL/GenBank/DDBJ whole genome shotgun (WGS) entry which is preliminary data.</text>
</comment>
<dbReference type="GO" id="GO:0016020">
    <property type="term" value="C:membrane"/>
    <property type="evidence" value="ECO:0007669"/>
    <property type="project" value="UniProtKB-SubCell"/>
</dbReference>
<evidence type="ECO:0000256" key="5">
    <source>
        <dbReference type="ARBA" id="ARBA00023136"/>
    </source>
</evidence>
<evidence type="ECO:0000256" key="2">
    <source>
        <dbReference type="ARBA" id="ARBA00009190"/>
    </source>
</evidence>
<name>A0A351U142_9BACT</name>
<feature type="transmembrane region" description="Helical" evidence="6">
    <location>
        <begin position="64"/>
        <end position="83"/>
    </location>
</feature>
<evidence type="ECO:0000256" key="6">
    <source>
        <dbReference type="RuleBase" id="RU365102"/>
    </source>
</evidence>
<keyword evidence="4 6" id="KW-1133">Transmembrane helix</keyword>
<feature type="transmembrane region" description="Helical" evidence="6">
    <location>
        <begin position="189"/>
        <end position="209"/>
    </location>
</feature>
<organism evidence="7 8">
    <name type="scientific">Syntrophorhabdus aromaticivorans</name>
    <dbReference type="NCBI Taxonomy" id="328301"/>
    <lineage>
        <taxon>Bacteria</taxon>
        <taxon>Pseudomonadati</taxon>
        <taxon>Thermodesulfobacteriota</taxon>
        <taxon>Syntrophorhabdia</taxon>
        <taxon>Syntrophorhabdales</taxon>
        <taxon>Syntrophorhabdaceae</taxon>
        <taxon>Syntrophorhabdus</taxon>
    </lineage>
</organism>
<feature type="transmembrane region" description="Helical" evidence="6">
    <location>
        <begin position="163"/>
        <end position="183"/>
    </location>
</feature>
<feature type="transmembrane region" description="Helical" evidence="6">
    <location>
        <begin position="95"/>
        <end position="113"/>
    </location>
</feature>
<evidence type="ECO:0000313" key="8">
    <source>
        <dbReference type="Proteomes" id="UP000777265"/>
    </source>
</evidence>
<dbReference type="STRING" id="909663.GCA_000512235_01676"/>
<dbReference type="GO" id="GO:0046873">
    <property type="term" value="F:metal ion transmembrane transporter activity"/>
    <property type="evidence" value="ECO:0007669"/>
    <property type="project" value="InterPro"/>
</dbReference>